<dbReference type="PANTHER" id="PTHR37984">
    <property type="entry name" value="PROTEIN CBG26694"/>
    <property type="match status" value="1"/>
</dbReference>
<dbReference type="PROSITE" id="PS50994">
    <property type="entry name" value="INTEGRASE"/>
    <property type="match status" value="1"/>
</dbReference>
<dbReference type="InterPro" id="IPR036397">
    <property type="entry name" value="RNaseH_sf"/>
</dbReference>
<dbReference type="Proteomes" id="UP001558613">
    <property type="component" value="Unassembled WGS sequence"/>
</dbReference>
<dbReference type="SUPFAM" id="SSF53098">
    <property type="entry name" value="Ribonuclease H-like"/>
    <property type="match status" value="1"/>
</dbReference>
<feature type="region of interest" description="Disordered" evidence="1">
    <location>
        <begin position="218"/>
        <end position="274"/>
    </location>
</feature>
<dbReference type="InterPro" id="IPR001584">
    <property type="entry name" value="Integrase_cat-core"/>
</dbReference>
<comment type="caution">
    <text evidence="3">The sequence shown here is derived from an EMBL/GenBank/DDBJ whole genome shotgun (WGS) entry which is preliminary data.</text>
</comment>
<feature type="compositionally biased region" description="Basic and acidic residues" evidence="1">
    <location>
        <begin position="236"/>
        <end position="252"/>
    </location>
</feature>
<feature type="domain" description="Integrase catalytic" evidence="2">
    <location>
        <begin position="1"/>
        <end position="104"/>
    </location>
</feature>
<dbReference type="EMBL" id="JAYMGO010000003">
    <property type="protein sequence ID" value="KAL1279482.1"/>
    <property type="molecule type" value="Genomic_DNA"/>
</dbReference>
<dbReference type="InterPro" id="IPR050951">
    <property type="entry name" value="Retrovirus_Pol_polyprotein"/>
</dbReference>
<organism evidence="3 4">
    <name type="scientific">Cirrhinus molitorella</name>
    <name type="common">mud carp</name>
    <dbReference type="NCBI Taxonomy" id="172907"/>
    <lineage>
        <taxon>Eukaryota</taxon>
        <taxon>Metazoa</taxon>
        <taxon>Chordata</taxon>
        <taxon>Craniata</taxon>
        <taxon>Vertebrata</taxon>
        <taxon>Euteleostomi</taxon>
        <taxon>Actinopterygii</taxon>
        <taxon>Neopterygii</taxon>
        <taxon>Teleostei</taxon>
        <taxon>Ostariophysi</taxon>
        <taxon>Cypriniformes</taxon>
        <taxon>Cyprinidae</taxon>
        <taxon>Labeoninae</taxon>
        <taxon>Labeonini</taxon>
        <taxon>Cirrhinus</taxon>
    </lineage>
</organism>
<dbReference type="InterPro" id="IPR012337">
    <property type="entry name" value="RNaseH-like_sf"/>
</dbReference>
<sequence>MQLFSRVGFPSEILTDQGTNFMSTLLKRVYKLLGIKSLRTTPFHPQTDELTKRLNQTLKQMLRKFVCNSTNDWDQWPPYLLFAYREVSQSSTGFSPFELLYGHEVRGPLALLREIWEGDQRRGETINVVSYVVQMWERLEKMKTLAQTEGTVMLPSHESKLLAKWQGPFKVKRKLGPTTYEVAVSNQDRPTQILHINLLKQRVTRSNKSAHSLMIKQVKEEEESDDQFLPQPALGDVDHLSPHQQHKKDELQGARTSPKITGKSRRSDSEVGDH</sequence>
<reference evidence="3 4" key="1">
    <citation type="submission" date="2023-09" db="EMBL/GenBank/DDBJ databases">
        <authorList>
            <person name="Wang M."/>
        </authorList>
    </citation>
    <scope>NUCLEOTIDE SEQUENCE [LARGE SCALE GENOMIC DNA]</scope>
    <source>
        <strain evidence="3">GT-2023</strain>
        <tissue evidence="3">Liver</tissue>
    </source>
</reference>
<dbReference type="Gene3D" id="3.30.420.10">
    <property type="entry name" value="Ribonuclease H-like superfamily/Ribonuclease H"/>
    <property type="match status" value="1"/>
</dbReference>
<dbReference type="PANTHER" id="PTHR37984:SF15">
    <property type="entry name" value="INTEGRASE CATALYTIC DOMAIN-CONTAINING PROTEIN"/>
    <property type="match status" value="1"/>
</dbReference>
<name>A0ABR3NR17_9TELE</name>
<dbReference type="InterPro" id="IPR054465">
    <property type="entry name" value="Integrase_p58-like_C"/>
</dbReference>
<keyword evidence="4" id="KW-1185">Reference proteome</keyword>
<evidence type="ECO:0000313" key="4">
    <source>
        <dbReference type="Proteomes" id="UP001558613"/>
    </source>
</evidence>
<gene>
    <name evidence="3" type="ORF">QQF64_026155</name>
</gene>
<feature type="compositionally biased region" description="Basic and acidic residues" evidence="1">
    <location>
        <begin position="265"/>
        <end position="274"/>
    </location>
</feature>
<dbReference type="Pfam" id="PF22938">
    <property type="entry name" value="Integrase_p58_C"/>
    <property type="match status" value="1"/>
</dbReference>
<protein>
    <recommendedName>
        <fullName evidence="2">Integrase catalytic domain-containing protein</fullName>
    </recommendedName>
</protein>
<evidence type="ECO:0000256" key="1">
    <source>
        <dbReference type="SAM" id="MobiDB-lite"/>
    </source>
</evidence>
<evidence type="ECO:0000259" key="2">
    <source>
        <dbReference type="PROSITE" id="PS50994"/>
    </source>
</evidence>
<evidence type="ECO:0000313" key="3">
    <source>
        <dbReference type="EMBL" id="KAL1279482.1"/>
    </source>
</evidence>
<proteinExistence type="predicted"/>
<accession>A0ABR3NR17</accession>